<organism evidence="1 2">
    <name type="scientific">Rhizobium tumorigenes</name>
    <dbReference type="NCBI Taxonomy" id="2041385"/>
    <lineage>
        <taxon>Bacteria</taxon>
        <taxon>Pseudomonadati</taxon>
        <taxon>Pseudomonadota</taxon>
        <taxon>Alphaproteobacteria</taxon>
        <taxon>Hyphomicrobiales</taxon>
        <taxon>Rhizobiaceae</taxon>
        <taxon>Rhizobium/Agrobacterium group</taxon>
        <taxon>Rhizobium</taxon>
    </lineage>
</organism>
<proteinExistence type="predicted"/>
<evidence type="ECO:0000313" key="2">
    <source>
        <dbReference type="Proteomes" id="UP000249499"/>
    </source>
</evidence>
<dbReference type="KEGG" id="rtu:PR017_00775"/>
<dbReference type="RefSeq" id="WP_133255539.1">
    <property type="nucleotide sequence ID" value="NZ_CP117255.1"/>
</dbReference>
<evidence type="ECO:0000313" key="1">
    <source>
        <dbReference type="EMBL" id="WFR95718.1"/>
    </source>
</evidence>
<gene>
    <name evidence="1" type="ORF">PR017_00775</name>
</gene>
<dbReference type="Proteomes" id="UP000249499">
    <property type="component" value="Chromosome"/>
</dbReference>
<sequence>MPYPKKLAVEKWETATGKSFGETLMKMEYEGLACLRSEHAKWDSSLLDVLSNPVTIRFLREELEDVLTEYIYDTREERKSRQAELDLQFKKAERNLLKVKHLLADVPPEAVSFWLGTRKSKRKHIFSEVVLQSLDDAITYFQRRKKRGPKENLAVEIAVERLIETFEALTRTNFRRNFKIEGSMRSSTASYINSDALFIEVIMLAIDNSITKSMIKTAFSKLPSKNDQELFQ</sequence>
<protein>
    <submittedName>
        <fullName evidence="1">Uncharacterized protein</fullName>
    </submittedName>
</protein>
<accession>A0AAF1KGE7</accession>
<keyword evidence="2" id="KW-1185">Reference proteome</keyword>
<dbReference type="EMBL" id="CP117255">
    <property type="protein sequence ID" value="WFR95718.1"/>
    <property type="molecule type" value="Genomic_DNA"/>
</dbReference>
<name>A0AAF1KGE7_9HYPH</name>
<dbReference type="AlphaFoldDB" id="A0AAF1KGE7"/>
<reference evidence="2" key="2">
    <citation type="journal article" date="2023" name="MicrobiologyOpen">
        <title>Genomics of the tumorigenes clade of the family Rhizobiaceae and description of Rhizobium rhododendri sp. nov.</title>
        <authorList>
            <person name="Kuzmanovic N."/>
            <person name="diCenzo G.C."/>
            <person name="Bunk B."/>
            <person name="Sproeer C."/>
            <person name="Fruehling A."/>
            <person name="Neumann-Schaal M."/>
            <person name="Overmann J."/>
            <person name="Smalla K."/>
        </authorList>
    </citation>
    <scope>NUCLEOTIDE SEQUENCE [LARGE SCALE GENOMIC DNA]</scope>
    <source>
        <strain evidence="2">1078</strain>
    </source>
</reference>
<reference evidence="1 2" key="1">
    <citation type="journal article" date="2018" name="Sci. Rep.">
        <title>Rhizobium tumorigenes sp. nov., a novel plant tumorigenic bacterium isolated from cane gall tumors on thornless blackberry.</title>
        <authorList>
            <person name="Kuzmanovi N."/>
            <person name="Smalla K."/>
            <person name="Gronow S."/>
            <person name="PuBawska J."/>
        </authorList>
    </citation>
    <scope>NUCLEOTIDE SEQUENCE [LARGE SCALE GENOMIC DNA]</scope>
    <source>
        <strain evidence="1 2">1078</strain>
    </source>
</reference>